<reference evidence="1 2" key="1">
    <citation type="journal article" date="2015" name="BMC Genomics">
        <title>The genome of the truffle-parasite Tolypocladium ophioglossoides and the evolution of antifungal peptaibiotics.</title>
        <authorList>
            <person name="Quandt C.A."/>
            <person name="Bushley K.E."/>
            <person name="Spatafora J.W."/>
        </authorList>
    </citation>
    <scope>NUCLEOTIDE SEQUENCE [LARGE SCALE GENOMIC DNA]</scope>
    <source>
        <strain evidence="1 2">CBS 100239</strain>
    </source>
</reference>
<dbReference type="OrthoDB" id="4926498at2759"/>
<evidence type="ECO:0008006" key="3">
    <source>
        <dbReference type="Google" id="ProtNLM"/>
    </source>
</evidence>
<sequence length="180" mass="20320">MPEASTPGSSTAMDNVASPVAHVHLDNSRVPKMPQPTPAPRHSHSIYRHARFNLAQLLELSKGLRNRPCVCDESQVPMFGAFSWAIILKFDDDVEWIFRSPRTDHVEISRDTSCRVLASEAATLRYLRQHTSIPVPDVHDFWHPAYPCRHFAGKRLAIIEPGRAGLKIQVELLPKTKEVK</sequence>
<accession>A0A0L0NFB2</accession>
<organism evidence="1 2">
    <name type="scientific">Tolypocladium ophioglossoides (strain CBS 100239)</name>
    <name type="common">Snaketongue truffleclub</name>
    <name type="synonym">Elaphocordyceps ophioglossoides</name>
    <dbReference type="NCBI Taxonomy" id="1163406"/>
    <lineage>
        <taxon>Eukaryota</taxon>
        <taxon>Fungi</taxon>
        <taxon>Dikarya</taxon>
        <taxon>Ascomycota</taxon>
        <taxon>Pezizomycotina</taxon>
        <taxon>Sordariomycetes</taxon>
        <taxon>Hypocreomycetidae</taxon>
        <taxon>Hypocreales</taxon>
        <taxon>Ophiocordycipitaceae</taxon>
        <taxon>Tolypocladium</taxon>
    </lineage>
</organism>
<keyword evidence="2" id="KW-1185">Reference proteome</keyword>
<dbReference type="EMBL" id="LFRF01000006">
    <property type="protein sequence ID" value="KND92430.1"/>
    <property type="molecule type" value="Genomic_DNA"/>
</dbReference>
<protein>
    <recommendedName>
        <fullName evidence="3">Aminoglycoside phosphotransferase domain-containing protein</fullName>
    </recommendedName>
</protein>
<dbReference type="STRING" id="1163406.A0A0L0NFB2"/>
<proteinExistence type="predicted"/>
<name>A0A0L0NFB2_TOLOC</name>
<dbReference type="AlphaFoldDB" id="A0A0L0NFB2"/>
<gene>
    <name evidence="1" type="ORF">TOPH_02966</name>
</gene>
<evidence type="ECO:0000313" key="1">
    <source>
        <dbReference type="EMBL" id="KND92430.1"/>
    </source>
</evidence>
<dbReference type="Proteomes" id="UP000036947">
    <property type="component" value="Unassembled WGS sequence"/>
</dbReference>
<comment type="caution">
    <text evidence="1">The sequence shown here is derived from an EMBL/GenBank/DDBJ whole genome shotgun (WGS) entry which is preliminary data.</text>
</comment>
<evidence type="ECO:0000313" key="2">
    <source>
        <dbReference type="Proteomes" id="UP000036947"/>
    </source>
</evidence>